<dbReference type="PANTHER" id="PTHR30388:SF4">
    <property type="entry name" value="MOLYBDENUM COFACTOR INSERTION CHAPERONE PAOD"/>
    <property type="match status" value="1"/>
</dbReference>
<evidence type="ECO:0000259" key="1">
    <source>
        <dbReference type="Pfam" id="PF13478"/>
    </source>
</evidence>
<accession>A0ABU1JWS0</accession>
<evidence type="ECO:0000313" key="2">
    <source>
        <dbReference type="EMBL" id="MDR6293072.1"/>
    </source>
</evidence>
<dbReference type="EMBL" id="JAVDPW010000010">
    <property type="protein sequence ID" value="MDR6293072.1"/>
    <property type="molecule type" value="Genomic_DNA"/>
</dbReference>
<dbReference type="InterPro" id="IPR052698">
    <property type="entry name" value="MoCofactor_Util/Proc"/>
</dbReference>
<reference evidence="2 3" key="1">
    <citation type="submission" date="2023-07" db="EMBL/GenBank/DDBJ databases">
        <title>Sorghum-associated microbial communities from plants grown in Nebraska, USA.</title>
        <authorList>
            <person name="Schachtman D."/>
        </authorList>
    </citation>
    <scope>NUCLEOTIDE SEQUENCE [LARGE SCALE GENOMIC DNA]</scope>
    <source>
        <strain evidence="2 3">584</strain>
    </source>
</reference>
<gene>
    <name evidence="2" type="ORF">E9232_005617</name>
</gene>
<name>A0ABU1JWS0_9PROT</name>
<dbReference type="PANTHER" id="PTHR30388">
    <property type="entry name" value="ALDEHYDE OXIDOREDUCTASE MOLYBDENUM COFACTOR ASSEMBLY PROTEIN"/>
    <property type="match status" value="1"/>
</dbReference>
<feature type="domain" description="XdhC Rossmann" evidence="1">
    <location>
        <begin position="80"/>
        <end position="221"/>
    </location>
</feature>
<keyword evidence="3" id="KW-1185">Reference proteome</keyword>
<protein>
    <submittedName>
        <fullName evidence="2">Xanthine dehydrogenase accessory factor</fullName>
    </submittedName>
</protein>
<proteinExistence type="predicted"/>
<comment type="caution">
    <text evidence="2">The sequence shown here is derived from an EMBL/GenBank/DDBJ whole genome shotgun (WGS) entry which is preliminary data.</text>
</comment>
<organism evidence="2 3">
    <name type="scientific">Inquilinus ginsengisoli</name>
    <dbReference type="NCBI Taxonomy" id="363840"/>
    <lineage>
        <taxon>Bacteria</taxon>
        <taxon>Pseudomonadati</taxon>
        <taxon>Pseudomonadota</taxon>
        <taxon>Alphaproteobacteria</taxon>
        <taxon>Rhodospirillales</taxon>
        <taxon>Rhodospirillaceae</taxon>
        <taxon>Inquilinus</taxon>
    </lineage>
</organism>
<dbReference type="Gene3D" id="3.40.50.720">
    <property type="entry name" value="NAD(P)-binding Rossmann-like Domain"/>
    <property type="match status" value="1"/>
</dbReference>
<evidence type="ECO:0000313" key="3">
    <source>
        <dbReference type="Proteomes" id="UP001262410"/>
    </source>
</evidence>
<dbReference type="RefSeq" id="WP_309799711.1">
    <property type="nucleotide sequence ID" value="NZ_JAVDPW010000010.1"/>
</dbReference>
<dbReference type="Proteomes" id="UP001262410">
    <property type="component" value="Unassembled WGS sequence"/>
</dbReference>
<dbReference type="InterPro" id="IPR027051">
    <property type="entry name" value="XdhC_Rossmann_dom"/>
</dbReference>
<dbReference type="Pfam" id="PF13478">
    <property type="entry name" value="XdhC_C"/>
    <property type="match status" value="1"/>
</dbReference>
<sequence>MKREILDALQAARAEHRAAALVTDLAGGAQALVIGDAVTGDLAVDDAVRAAVREAIRHNRSRATPDGRLFVQAFVPPLRLAIVGAVHIAQSLAPIAALAGYDVTVIDPRRAFASDERFPGVAVSTEWPDDGLAALKPDARTAVVTLTHDPKLDDPALDLALRSQAFYIAALGSRKTHAGRLERLTARGHGPETLARIHGPAGLALGAVSPAEIAISVMAQMTAVLHGAEPLGPQLHGQEPHGKRPA</sequence>